<dbReference type="InterPro" id="IPR004384">
    <property type="entry name" value="RNA_MeTrfase_TrmJ/LasT"/>
</dbReference>
<dbReference type="Pfam" id="PF00588">
    <property type="entry name" value="SpoU_methylase"/>
    <property type="match status" value="1"/>
</dbReference>
<dbReference type="GO" id="GO:0002128">
    <property type="term" value="P:tRNA nucleoside ribose methylation"/>
    <property type="evidence" value="ECO:0007669"/>
    <property type="project" value="TreeGrafter"/>
</dbReference>
<dbReference type="CDD" id="cd18093">
    <property type="entry name" value="SpoU-like_TrmJ"/>
    <property type="match status" value="1"/>
</dbReference>
<evidence type="ECO:0000313" key="8">
    <source>
        <dbReference type="Proteomes" id="UP000534186"/>
    </source>
</evidence>
<evidence type="ECO:0000256" key="5">
    <source>
        <dbReference type="RuleBase" id="RU362024"/>
    </source>
</evidence>
<keyword evidence="5" id="KW-0819">tRNA processing</keyword>
<keyword evidence="4 5" id="KW-0949">S-adenosyl-L-methionine</keyword>
<dbReference type="PIRSF" id="PIRSF004808">
    <property type="entry name" value="LasT"/>
    <property type="match status" value="1"/>
</dbReference>
<evidence type="ECO:0000259" key="6">
    <source>
        <dbReference type="Pfam" id="PF00588"/>
    </source>
</evidence>
<dbReference type="InterPro" id="IPR001537">
    <property type="entry name" value="SpoU_MeTrfase"/>
</dbReference>
<evidence type="ECO:0000256" key="3">
    <source>
        <dbReference type="ARBA" id="ARBA00022679"/>
    </source>
</evidence>
<comment type="catalytic activity">
    <reaction evidence="5">
        <text>uridine(32) in tRNA + S-adenosyl-L-methionine = 2'-O-methyluridine(32) in tRNA + S-adenosyl-L-homocysteine + H(+)</text>
        <dbReference type="Rhea" id="RHEA:42936"/>
        <dbReference type="Rhea" id="RHEA-COMP:10107"/>
        <dbReference type="Rhea" id="RHEA-COMP:10290"/>
        <dbReference type="ChEBI" id="CHEBI:15378"/>
        <dbReference type="ChEBI" id="CHEBI:57856"/>
        <dbReference type="ChEBI" id="CHEBI:59789"/>
        <dbReference type="ChEBI" id="CHEBI:65315"/>
        <dbReference type="ChEBI" id="CHEBI:74478"/>
        <dbReference type="EC" id="2.1.1.200"/>
    </reaction>
</comment>
<protein>
    <recommendedName>
        <fullName evidence="5">tRNA (cytidine/uridine-2'-O-)-methyltransferase TrmJ</fullName>
        <ecNumber evidence="5">2.1.1.200</ecNumber>
    </recommendedName>
    <alternativeName>
        <fullName evidence="5">tRNA (cytidine(32)/uridine(32)-2'-O)-methyltransferase</fullName>
    </alternativeName>
    <alternativeName>
        <fullName evidence="5">tRNA Cm32/Um32 methyltransferase</fullName>
    </alternativeName>
</protein>
<dbReference type="NCBIfam" id="TIGR00050">
    <property type="entry name" value="rRNA_methyl_1"/>
    <property type="match status" value="1"/>
</dbReference>
<comment type="function">
    <text evidence="5">Catalyzes the formation of 2'O-methylated cytidine (Cm32) or 2'O-methylated uridine (Um32) at position 32 in tRNA.</text>
</comment>
<dbReference type="PANTHER" id="PTHR42786">
    <property type="entry name" value="TRNA/RRNA METHYLTRANSFERASE"/>
    <property type="match status" value="1"/>
</dbReference>
<gene>
    <name evidence="5" type="primary">trmJ</name>
    <name evidence="7" type="ORF">HDF12_000540</name>
</gene>
<dbReference type="Proteomes" id="UP000534186">
    <property type="component" value="Unassembled WGS sequence"/>
</dbReference>
<dbReference type="InterPro" id="IPR029028">
    <property type="entry name" value="Alpha/beta_knot_MTases"/>
</dbReference>
<keyword evidence="5" id="KW-0963">Cytoplasm</keyword>
<dbReference type="PANTHER" id="PTHR42786:SF2">
    <property type="entry name" value="TRNA (CYTIDINE_URIDINE-2'-O-)-METHYLTRANSFERASE TRMJ"/>
    <property type="match status" value="1"/>
</dbReference>
<dbReference type="EC" id="2.1.1.200" evidence="5"/>
<sequence length="265" mass="28138">MGNELLDRVVVVLVRARNPNNIGAVARAMHDFGFRHLRIVNEYAVPFESARSAVDASAVLAGAEVFASVGEAVADCTLVVGTTAVGERVLQHPLHALADAGGKIGSELAGEGRVAMLFGSEKTGLSNDELSYCHWLLTIPMEEQEEIRHPSMNLGQAVAVCLYELVRGRSAVAAGGADEVASAGEVERLTALLTEVLEATGYTKRHPANCDEAQVRRLVLRMGLTASDAPIWMGILRQVLWKVRGGGSDVEGKGVKTQLPSGNDS</sequence>
<comment type="caution">
    <text evidence="7">The sequence shown here is derived from an EMBL/GenBank/DDBJ whole genome shotgun (WGS) entry which is preliminary data.</text>
</comment>
<evidence type="ECO:0000256" key="1">
    <source>
        <dbReference type="ARBA" id="ARBA00007228"/>
    </source>
</evidence>
<dbReference type="GO" id="GO:0160206">
    <property type="term" value="F:tRNA (cytidine(32)/uridine(32)-2'-O)-methyltransferase activity"/>
    <property type="evidence" value="ECO:0007669"/>
    <property type="project" value="UniProtKB-EC"/>
</dbReference>
<proteinExistence type="inferred from homology"/>
<evidence type="ECO:0000256" key="4">
    <source>
        <dbReference type="ARBA" id="ARBA00022691"/>
    </source>
</evidence>
<dbReference type="InterPro" id="IPR029026">
    <property type="entry name" value="tRNA_m1G_MTases_N"/>
</dbReference>
<dbReference type="Gene3D" id="1.10.8.590">
    <property type="match status" value="1"/>
</dbReference>
<feature type="domain" description="tRNA/rRNA methyltransferase SpoU type" evidence="6">
    <location>
        <begin position="9"/>
        <end position="163"/>
    </location>
</feature>
<evidence type="ECO:0000256" key="2">
    <source>
        <dbReference type="ARBA" id="ARBA00022603"/>
    </source>
</evidence>
<dbReference type="GO" id="GO:0003723">
    <property type="term" value="F:RNA binding"/>
    <property type="evidence" value="ECO:0007669"/>
    <property type="project" value="InterPro"/>
</dbReference>
<keyword evidence="3 7" id="KW-0808">Transferase</keyword>
<comment type="catalytic activity">
    <reaction evidence="5">
        <text>cytidine(32) in tRNA + S-adenosyl-L-methionine = 2'-O-methylcytidine(32) in tRNA + S-adenosyl-L-homocysteine + H(+)</text>
        <dbReference type="Rhea" id="RHEA:42932"/>
        <dbReference type="Rhea" id="RHEA-COMP:10288"/>
        <dbReference type="Rhea" id="RHEA-COMP:10289"/>
        <dbReference type="ChEBI" id="CHEBI:15378"/>
        <dbReference type="ChEBI" id="CHEBI:57856"/>
        <dbReference type="ChEBI" id="CHEBI:59789"/>
        <dbReference type="ChEBI" id="CHEBI:74495"/>
        <dbReference type="ChEBI" id="CHEBI:82748"/>
        <dbReference type="EC" id="2.1.1.200"/>
    </reaction>
</comment>
<accession>A0A7Y9T841</accession>
<dbReference type="Gene3D" id="3.40.1280.10">
    <property type="match status" value="1"/>
</dbReference>
<comment type="subunit">
    <text evidence="5">Homodimer.</text>
</comment>
<dbReference type="GO" id="GO:0005829">
    <property type="term" value="C:cytosol"/>
    <property type="evidence" value="ECO:0007669"/>
    <property type="project" value="TreeGrafter"/>
</dbReference>
<keyword evidence="2 5" id="KW-0489">Methyltransferase</keyword>
<dbReference type="EMBL" id="JACCCV010000001">
    <property type="protein sequence ID" value="NYF50175.1"/>
    <property type="molecule type" value="Genomic_DNA"/>
</dbReference>
<dbReference type="AlphaFoldDB" id="A0A7Y9T841"/>
<organism evidence="7 8">
    <name type="scientific">Tunturiibacter lichenicola</name>
    <dbReference type="NCBI Taxonomy" id="2051959"/>
    <lineage>
        <taxon>Bacteria</taxon>
        <taxon>Pseudomonadati</taxon>
        <taxon>Acidobacteriota</taxon>
        <taxon>Terriglobia</taxon>
        <taxon>Terriglobales</taxon>
        <taxon>Acidobacteriaceae</taxon>
        <taxon>Tunturiibacter</taxon>
    </lineage>
</organism>
<reference evidence="7 8" key="1">
    <citation type="submission" date="2020-07" db="EMBL/GenBank/DDBJ databases">
        <title>Genomic Encyclopedia of Type Strains, Phase IV (KMG-V): Genome sequencing to study the core and pangenomes of soil and plant-associated prokaryotes.</title>
        <authorList>
            <person name="Whitman W."/>
        </authorList>
    </citation>
    <scope>NUCLEOTIDE SEQUENCE [LARGE SCALE GENOMIC DNA]</scope>
    <source>
        <strain evidence="7 8">M8UP30</strain>
    </source>
</reference>
<dbReference type="SUPFAM" id="SSF75217">
    <property type="entry name" value="alpha/beta knot"/>
    <property type="match status" value="1"/>
</dbReference>
<name>A0A7Y9T841_9BACT</name>
<comment type="similarity">
    <text evidence="1">Belongs to the class IV-like SAM-binding methyltransferase superfamily. RNA methyltransferase TrmH family.</text>
</comment>
<evidence type="ECO:0000313" key="7">
    <source>
        <dbReference type="EMBL" id="NYF50175.1"/>
    </source>
</evidence>
<comment type="subcellular location">
    <subcellularLocation>
        <location evidence="5">Cytoplasm</location>
    </subcellularLocation>
</comment>